<dbReference type="InterPro" id="IPR050194">
    <property type="entry name" value="Glycosyltransferase_grp1"/>
</dbReference>
<dbReference type="Gene3D" id="3.40.50.2000">
    <property type="entry name" value="Glycogen Phosphorylase B"/>
    <property type="match status" value="1"/>
</dbReference>
<evidence type="ECO:0000313" key="3">
    <source>
        <dbReference type="Proteomes" id="UP000034835"/>
    </source>
</evidence>
<dbReference type="AlphaFoldDB" id="A0A0G1JKS0"/>
<dbReference type="PANTHER" id="PTHR45947:SF3">
    <property type="entry name" value="SULFOQUINOVOSYL TRANSFERASE SQD2"/>
    <property type="match status" value="1"/>
</dbReference>
<keyword evidence="2" id="KW-0808">Transferase</keyword>
<dbReference type="InterPro" id="IPR001296">
    <property type="entry name" value="Glyco_trans_1"/>
</dbReference>
<dbReference type="PANTHER" id="PTHR45947">
    <property type="entry name" value="SULFOQUINOVOSYL TRANSFERASE SQD2"/>
    <property type="match status" value="1"/>
</dbReference>
<dbReference type="GO" id="GO:0016757">
    <property type="term" value="F:glycosyltransferase activity"/>
    <property type="evidence" value="ECO:0007669"/>
    <property type="project" value="InterPro"/>
</dbReference>
<dbReference type="Pfam" id="PF00534">
    <property type="entry name" value="Glycos_transf_1"/>
    <property type="match status" value="1"/>
</dbReference>
<reference evidence="2 3" key="1">
    <citation type="journal article" date="2015" name="Nature">
        <title>rRNA introns, odd ribosomes, and small enigmatic genomes across a large radiation of phyla.</title>
        <authorList>
            <person name="Brown C.T."/>
            <person name="Hug L.A."/>
            <person name="Thomas B.C."/>
            <person name="Sharon I."/>
            <person name="Castelle C.J."/>
            <person name="Singh A."/>
            <person name="Wilkins M.J."/>
            <person name="Williams K.H."/>
            <person name="Banfield J.F."/>
        </authorList>
    </citation>
    <scope>NUCLEOTIDE SEQUENCE [LARGE SCALE GENOMIC DNA]</scope>
</reference>
<dbReference type="SUPFAM" id="SSF53756">
    <property type="entry name" value="UDP-Glycosyltransferase/glycogen phosphorylase"/>
    <property type="match status" value="1"/>
</dbReference>
<sequence>MKIALVYDRINKFGGAERLLLALHRIYPEAPIFTLVHDPTTSKWAEGINIIPSFINKVSPLRQKHEWLAPLAPLAFESLDFSGYDVIISITSSDAKSVITKPGQLHICYCLTPTRYFWSGEKEYSADHKLKIIPSFIKNYFKSVDLLTSTRPDEYISISFEVQERVKKYYNRESIVVYPPIEDKFYANTPIDMDNREYFLVIGRMVPYKKFDLVIKAFNILNKPLVVIGTGSQLENLKKMAGPTTSFVGHVEDHRLVEYYRRARAVIFPQKEDFGLVPLEAQALGTPVIAYSKGGALETIAENKTGIFFSEQTEESLLEAVKRFEKMKFSIKDCTENASKFSFSVFSEKFSKQISDLWSDHLSNFPA</sequence>
<proteinExistence type="predicted"/>
<comment type="caution">
    <text evidence="2">The sequence shown here is derived from an EMBL/GenBank/DDBJ whole genome shotgun (WGS) entry which is preliminary data.</text>
</comment>
<evidence type="ECO:0000313" key="2">
    <source>
        <dbReference type="EMBL" id="KKT71978.1"/>
    </source>
</evidence>
<name>A0A0G1JKS0_9BACT</name>
<dbReference type="Proteomes" id="UP000034835">
    <property type="component" value="Unassembled WGS sequence"/>
</dbReference>
<organism evidence="2 3">
    <name type="scientific">Candidatus Collierbacteria bacterium GW2011_GWB1_44_6</name>
    <dbReference type="NCBI Taxonomy" id="1618384"/>
    <lineage>
        <taxon>Bacteria</taxon>
        <taxon>Candidatus Collieribacteriota</taxon>
    </lineage>
</organism>
<accession>A0A0G1JKS0</accession>
<evidence type="ECO:0000259" key="1">
    <source>
        <dbReference type="Pfam" id="PF00534"/>
    </source>
</evidence>
<feature type="domain" description="Glycosyl transferase family 1" evidence="1">
    <location>
        <begin position="194"/>
        <end position="340"/>
    </location>
</feature>
<dbReference type="STRING" id="1618384.UW68_C0051G0004"/>
<protein>
    <submittedName>
        <fullName evidence="2">Glycosyl transferase group 1</fullName>
    </submittedName>
</protein>
<dbReference type="EMBL" id="LCJG01000051">
    <property type="protein sequence ID" value="KKT71978.1"/>
    <property type="molecule type" value="Genomic_DNA"/>
</dbReference>
<gene>
    <name evidence="2" type="ORF">UW68_C0051G0004</name>
</gene>